<organism evidence="1">
    <name type="scientific">Anguilla anguilla</name>
    <name type="common">European freshwater eel</name>
    <name type="synonym">Muraena anguilla</name>
    <dbReference type="NCBI Taxonomy" id="7936"/>
    <lineage>
        <taxon>Eukaryota</taxon>
        <taxon>Metazoa</taxon>
        <taxon>Chordata</taxon>
        <taxon>Craniata</taxon>
        <taxon>Vertebrata</taxon>
        <taxon>Euteleostomi</taxon>
        <taxon>Actinopterygii</taxon>
        <taxon>Neopterygii</taxon>
        <taxon>Teleostei</taxon>
        <taxon>Anguilliformes</taxon>
        <taxon>Anguillidae</taxon>
        <taxon>Anguilla</taxon>
    </lineage>
</organism>
<sequence>MISAIPLAASFFSATQRTFLI</sequence>
<proteinExistence type="predicted"/>
<reference evidence="1" key="2">
    <citation type="journal article" date="2015" name="Fish Shellfish Immunol.">
        <title>Early steps in the European eel (Anguilla anguilla)-Vibrio vulnificus interaction in the gills: Role of the RtxA13 toxin.</title>
        <authorList>
            <person name="Callol A."/>
            <person name="Pajuelo D."/>
            <person name="Ebbesson L."/>
            <person name="Teles M."/>
            <person name="MacKenzie S."/>
            <person name="Amaro C."/>
        </authorList>
    </citation>
    <scope>NUCLEOTIDE SEQUENCE</scope>
</reference>
<protein>
    <submittedName>
        <fullName evidence="1">Uncharacterized protein</fullName>
    </submittedName>
</protein>
<dbReference type="EMBL" id="GBXM01063553">
    <property type="protein sequence ID" value="JAH45024.1"/>
    <property type="molecule type" value="Transcribed_RNA"/>
</dbReference>
<reference evidence="1" key="1">
    <citation type="submission" date="2014-11" db="EMBL/GenBank/DDBJ databases">
        <authorList>
            <person name="Amaro Gonzalez C."/>
        </authorList>
    </citation>
    <scope>NUCLEOTIDE SEQUENCE</scope>
</reference>
<name>A0A0E9SUH7_ANGAN</name>
<accession>A0A0E9SUH7</accession>
<dbReference type="AlphaFoldDB" id="A0A0E9SUH7"/>
<evidence type="ECO:0000313" key="1">
    <source>
        <dbReference type="EMBL" id="JAH45024.1"/>
    </source>
</evidence>